<evidence type="ECO:0000313" key="8">
    <source>
        <dbReference type="Proteomes" id="UP000304951"/>
    </source>
</evidence>
<evidence type="ECO:0000256" key="3">
    <source>
        <dbReference type="ARBA" id="ARBA00022692"/>
    </source>
</evidence>
<dbReference type="Proteomes" id="UP000304951">
    <property type="component" value="Unassembled WGS sequence"/>
</dbReference>
<feature type="transmembrane region" description="Helical" evidence="6">
    <location>
        <begin position="101"/>
        <end position="125"/>
    </location>
</feature>
<feature type="transmembrane region" description="Helical" evidence="6">
    <location>
        <begin position="258"/>
        <end position="277"/>
    </location>
</feature>
<feature type="transmembrane region" description="Helical" evidence="6">
    <location>
        <begin position="64"/>
        <end position="81"/>
    </location>
</feature>
<evidence type="ECO:0000256" key="4">
    <source>
        <dbReference type="ARBA" id="ARBA00022989"/>
    </source>
</evidence>
<feature type="transmembrane region" description="Helical" evidence="6">
    <location>
        <begin position="146"/>
        <end position="174"/>
    </location>
</feature>
<comment type="subcellular location">
    <subcellularLocation>
        <location evidence="1">Membrane</location>
        <topology evidence="1">Multi-pass membrane protein</topology>
    </subcellularLocation>
</comment>
<comment type="caution">
    <text evidence="7">The sequence shown here is derived from an EMBL/GenBank/DDBJ whole genome shotgun (WGS) entry which is preliminary data.</text>
</comment>
<dbReference type="AlphaFoldDB" id="A0A4S8SEQ5"/>
<dbReference type="Pfam" id="PF13520">
    <property type="entry name" value="AA_permease_2"/>
    <property type="match status" value="1"/>
</dbReference>
<dbReference type="PIRSF" id="PIRSF006060">
    <property type="entry name" value="AA_transporter"/>
    <property type="match status" value="1"/>
</dbReference>
<evidence type="ECO:0000256" key="6">
    <source>
        <dbReference type="SAM" id="Phobius"/>
    </source>
</evidence>
<feature type="transmembrane region" description="Helical" evidence="6">
    <location>
        <begin position="221"/>
        <end position="238"/>
    </location>
</feature>
<evidence type="ECO:0000256" key="1">
    <source>
        <dbReference type="ARBA" id="ARBA00004141"/>
    </source>
</evidence>
<dbReference type="PANTHER" id="PTHR45649">
    <property type="entry name" value="AMINO-ACID PERMEASE BAT1"/>
    <property type="match status" value="1"/>
</dbReference>
<feature type="transmembrane region" description="Helical" evidence="6">
    <location>
        <begin position="501"/>
        <end position="521"/>
    </location>
</feature>
<dbReference type="GO" id="GO:0022857">
    <property type="term" value="F:transmembrane transporter activity"/>
    <property type="evidence" value="ECO:0007669"/>
    <property type="project" value="InterPro"/>
</dbReference>
<dbReference type="GO" id="GO:0016020">
    <property type="term" value="C:membrane"/>
    <property type="evidence" value="ECO:0007669"/>
    <property type="project" value="UniProtKB-SubCell"/>
</dbReference>
<dbReference type="InterPro" id="IPR002293">
    <property type="entry name" value="AA/rel_permease1"/>
</dbReference>
<gene>
    <name evidence="7" type="ORF">D6D28_06216</name>
</gene>
<keyword evidence="4 6" id="KW-1133">Transmembrane helix</keyword>
<proteinExistence type="predicted"/>
<name>A0A4S8SEQ5_AURPU</name>
<evidence type="ECO:0000256" key="2">
    <source>
        <dbReference type="ARBA" id="ARBA00022448"/>
    </source>
</evidence>
<protein>
    <submittedName>
        <fullName evidence="7">Amino acid transporter</fullName>
    </submittedName>
</protein>
<organism evidence="7 8">
    <name type="scientific">Aureobasidium pullulans</name>
    <name type="common">Black yeast</name>
    <name type="synonym">Pullularia pullulans</name>
    <dbReference type="NCBI Taxonomy" id="5580"/>
    <lineage>
        <taxon>Eukaryota</taxon>
        <taxon>Fungi</taxon>
        <taxon>Dikarya</taxon>
        <taxon>Ascomycota</taxon>
        <taxon>Pezizomycotina</taxon>
        <taxon>Dothideomycetes</taxon>
        <taxon>Dothideomycetidae</taxon>
        <taxon>Dothideales</taxon>
        <taxon>Saccotheciaceae</taxon>
        <taxon>Aureobasidium</taxon>
    </lineage>
</organism>
<dbReference type="EMBL" id="QZAF01000280">
    <property type="protein sequence ID" value="THV69001.1"/>
    <property type="molecule type" value="Genomic_DNA"/>
</dbReference>
<sequence>MILLSSSSVRPTQYSAMENKTFEQQSIPLDGSEISDYASGGDGQYSRDELDMIQQGKTQRFQRNFGLVSLLGFGTTMMATWEAVFTSNATAALNGGFPSLVWGFLFSWIGNLATAASLAEMASMAPTSGGQYHWVAMLAPEKHRVFLSWITGWIATIGWSANTAAGIFFSGSMIQGLLVLNDSTYAYHRWHGTLIMWAALGIVILVNTIAARFLPKIEGMILILHTLGFFAILIPMVYLSDHNSASTVFTDFENSAGWNSNGLAFFVGLISNTLPFIGYDGPAHMAEEVKNAAINVPYAMIFTVIVNGTLGFAITIAFAFCATDIQSALESPTGYDFMYVFQQATQSNAGTSVMTAIMIVLMICASIGFLATASRQTFAFARDRGIPGSRWLSTVGTTTKIPFWSVVFCTFITMLICLINIFSTVAFNAIVSLTIAGLFISYLIPVSLMAFKRATGEPIKWGPWKMGSLGLPVNIVSMIYLIITIVFSFFAPETPVTLASMNWSCLVFGGFVIIGLVYWFVTGKTVYTGPIRER</sequence>
<feature type="transmembrane region" description="Helical" evidence="6">
    <location>
        <begin position="194"/>
        <end position="214"/>
    </location>
</feature>
<feature type="transmembrane region" description="Helical" evidence="6">
    <location>
        <begin position="401"/>
        <end position="423"/>
    </location>
</feature>
<feature type="transmembrane region" description="Helical" evidence="6">
    <location>
        <begin position="353"/>
        <end position="374"/>
    </location>
</feature>
<feature type="transmembrane region" description="Helical" evidence="6">
    <location>
        <begin position="298"/>
        <end position="320"/>
    </location>
</feature>
<feature type="transmembrane region" description="Helical" evidence="6">
    <location>
        <begin position="429"/>
        <end position="451"/>
    </location>
</feature>
<reference evidence="7 8" key="1">
    <citation type="submission" date="2018-10" db="EMBL/GenBank/DDBJ databases">
        <title>Fifty Aureobasidium pullulans genomes reveal a recombining polyextremotolerant generalist.</title>
        <authorList>
            <person name="Gostincar C."/>
            <person name="Turk M."/>
            <person name="Zajc J."/>
            <person name="Gunde-Cimerman N."/>
        </authorList>
    </citation>
    <scope>NUCLEOTIDE SEQUENCE [LARGE SCALE GENOMIC DNA]</scope>
    <source>
        <strain evidence="7 8">EXF-11900</strain>
    </source>
</reference>
<keyword evidence="2" id="KW-0813">Transport</keyword>
<accession>A0A4S8SEQ5</accession>
<keyword evidence="5 6" id="KW-0472">Membrane</keyword>
<evidence type="ECO:0000313" key="7">
    <source>
        <dbReference type="EMBL" id="THV69001.1"/>
    </source>
</evidence>
<dbReference type="Gene3D" id="1.20.1740.10">
    <property type="entry name" value="Amino acid/polyamine transporter I"/>
    <property type="match status" value="1"/>
</dbReference>
<evidence type="ECO:0000256" key="5">
    <source>
        <dbReference type="ARBA" id="ARBA00023136"/>
    </source>
</evidence>
<feature type="transmembrane region" description="Helical" evidence="6">
    <location>
        <begin position="471"/>
        <end position="489"/>
    </location>
</feature>
<dbReference type="PANTHER" id="PTHR45649:SF1">
    <property type="entry name" value="TRANSPORTER, PUTATIVE (EUROFUNG)-RELATED"/>
    <property type="match status" value="1"/>
</dbReference>
<keyword evidence="3 6" id="KW-0812">Transmembrane</keyword>